<comment type="caution">
    <text evidence="1">The sequence shown here is derived from an EMBL/GenBank/DDBJ whole genome shotgun (WGS) entry which is preliminary data.</text>
</comment>
<gene>
    <name evidence="1" type="ORF">D5086_019737</name>
</gene>
<proteinExistence type="predicted"/>
<reference evidence="1 2" key="1">
    <citation type="journal article" date="2024" name="Plant Biotechnol. J.">
        <title>Genome and CRISPR/Cas9 system of a widespread forest tree (Populus alba) in the world.</title>
        <authorList>
            <person name="Liu Y.J."/>
            <person name="Jiang P.F."/>
            <person name="Han X.M."/>
            <person name="Li X.Y."/>
            <person name="Wang H.M."/>
            <person name="Wang Y.J."/>
            <person name="Wang X.X."/>
            <person name="Zeng Q.Y."/>
        </authorList>
    </citation>
    <scope>NUCLEOTIDE SEQUENCE [LARGE SCALE GENOMIC DNA]</scope>
    <source>
        <strain evidence="2">cv. PAL-ZL1</strain>
    </source>
</reference>
<organism evidence="1 2">
    <name type="scientific">Populus alba</name>
    <name type="common">White poplar</name>
    <dbReference type="NCBI Taxonomy" id="43335"/>
    <lineage>
        <taxon>Eukaryota</taxon>
        <taxon>Viridiplantae</taxon>
        <taxon>Streptophyta</taxon>
        <taxon>Embryophyta</taxon>
        <taxon>Tracheophyta</taxon>
        <taxon>Spermatophyta</taxon>
        <taxon>Magnoliopsida</taxon>
        <taxon>eudicotyledons</taxon>
        <taxon>Gunneridae</taxon>
        <taxon>Pentapetalae</taxon>
        <taxon>rosids</taxon>
        <taxon>fabids</taxon>
        <taxon>Malpighiales</taxon>
        <taxon>Salicaceae</taxon>
        <taxon>Saliceae</taxon>
        <taxon>Populus</taxon>
    </lineage>
</organism>
<name>A0ACC4BI33_POPAL</name>
<evidence type="ECO:0000313" key="1">
    <source>
        <dbReference type="EMBL" id="KAL3578233.1"/>
    </source>
</evidence>
<keyword evidence="2" id="KW-1185">Reference proteome</keyword>
<sequence length="110" mass="12133">MESAPIRVPYRKLKKEIEVEMVSMEVESSPSPSPPPPPPPRIQSPLNPNSNGDFRSQTTKHQISFTTLVLSCTVAAGVQFGWALQLSLLTPYIQATPSSRLATTAFLYLY</sequence>
<dbReference type="EMBL" id="RCHU02000010">
    <property type="protein sequence ID" value="KAL3578233.1"/>
    <property type="molecule type" value="Genomic_DNA"/>
</dbReference>
<dbReference type="Proteomes" id="UP000309997">
    <property type="component" value="Unassembled WGS sequence"/>
</dbReference>
<accession>A0ACC4BI33</accession>
<protein>
    <submittedName>
        <fullName evidence="1">Uncharacterized protein</fullName>
    </submittedName>
</protein>
<evidence type="ECO:0000313" key="2">
    <source>
        <dbReference type="Proteomes" id="UP000309997"/>
    </source>
</evidence>